<evidence type="ECO:0000313" key="2">
    <source>
        <dbReference type="Proteomes" id="UP000606172"/>
    </source>
</evidence>
<comment type="caution">
    <text evidence="1">The sequence shown here is derived from an EMBL/GenBank/DDBJ whole genome shotgun (WGS) entry which is preliminary data.</text>
</comment>
<dbReference type="Pfam" id="PF17914">
    <property type="entry name" value="HopA1"/>
    <property type="match status" value="1"/>
</dbReference>
<dbReference type="EMBL" id="BOOW01000042">
    <property type="protein sequence ID" value="GII96129.1"/>
    <property type="molecule type" value="Genomic_DNA"/>
</dbReference>
<proteinExistence type="predicted"/>
<organism evidence="1 2">
    <name type="scientific">Sinosporangium siamense</name>
    <dbReference type="NCBI Taxonomy" id="1367973"/>
    <lineage>
        <taxon>Bacteria</taxon>
        <taxon>Bacillati</taxon>
        <taxon>Actinomycetota</taxon>
        <taxon>Actinomycetes</taxon>
        <taxon>Streptosporangiales</taxon>
        <taxon>Streptosporangiaceae</taxon>
        <taxon>Sinosporangium</taxon>
    </lineage>
</organism>
<keyword evidence="2" id="KW-1185">Reference proteome</keyword>
<dbReference type="InterPro" id="IPR040871">
    <property type="entry name" value="HopA1"/>
</dbReference>
<dbReference type="RefSeq" id="WP_204031156.1">
    <property type="nucleotide sequence ID" value="NZ_BOOW01000042.1"/>
</dbReference>
<sequence length="300" mass="31908">MIHPDIPAAGAMLAGLPPDQEDLERTLYSWYLTAIPLPPRPASSSPLDVNPGGALDAAHADSTRFVGGWRAESTTPRGGVVASNGELRRHLPRSGYTVPARPGLPARPGDALLARAAWTWHDTDRGFWHTRRGIWPPKGADRLTRTYLNVSFDGAPRVIALLTRLLAEHPHIAYQIKLPLSAGHSGRADAVVLYLGAPDAADLDADLRAVAAALTGVLRPPRPRFTHALAPGIGQAEGPLDGASFGQTRCGLLAQTWRAMPSRARHDPPAVTRAITTGFTSAGIDPARPYLLAVGDEGHP</sequence>
<reference evidence="1" key="1">
    <citation type="submission" date="2021-01" db="EMBL/GenBank/DDBJ databases">
        <title>Whole genome shotgun sequence of Sinosporangium siamense NBRC 109515.</title>
        <authorList>
            <person name="Komaki H."/>
            <person name="Tamura T."/>
        </authorList>
    </citation>
    <scope>NUCLEOTIDE SEQUENCE</scope>
    <source>
        <strain evidence="1">NBRC 109515</strain>
    </source>
</reference>
<name>A0A919RQ32_9ACTN</name>
<dbReference type="AlphaFoldDB" id="A0A919RQ32"/>
<protein>
    <submittedName>
        <fullName evidence="1">Uncharacterized protein</fullName>
    </submittedName>
</protein>
<evidence type="ECO:0000313" key="1">
    <source>
        <dbReference type="EMBL" id="GII96129.1"/>
    </source>
</evidence>
<gene>
    <name evidence="1" type="ORF">Ssi02_63600</name>
</gene>
<accession>A0A919RQ32</accession>
<dbReference type="Proteomes" id="UP000606172">
    <property type="component" value="Unassembled WGS sequence"/>
</dbReference>